<evidence type="ECO:0000313" key="4">
    <source>
        <dbReference type="EMBL" id="JAQ12261.1"/>
    </source>
</evidence>
<evidence type="ECO:0000313" key="2">
    <source>
        <dbReference type="EMBL" id="JAG18926.1"/>
    </source>
</evidence>
<dbReference type="EMBL" id="GBHO01024677">
    <property type="protein sequence ID" value="JAG18927.1"/>
    <property type="molecule type" value="Transcribed_RNA"/>
</dbReference>
<sequence>MALCLRTCTTKVVPAVQTLPGLVGQSNFDRETPSSDKAKRVVFKYENGTSSFERVQIPLNLASYCSNGLDYSSRFQKYKLRQENFPISSALDRCCFLPTLEIDGVRLQERAVYFSPRVELSSEADMSPPVNVESQSVDGKPSADQLDRIYNVLSHELPRLFVHHLDYTIYHPDLIFENNIKGYRTVGVANYVKQIALVRVVGHLKFAYVKFEVLKITRHPEDGTVRVRWRIRGVSGLRVMVMFWKFKLWKMREIFDNQDSWYDGFSTFYVGSDGKVFKHVADKVMPENDEETLKAGNVLGGKLALMFGLTAIPRVALSDIHTLALFKKHKDPPLTSPIQ</sequence>
<accession>A0A0A9XDY3</accession>
<reference evidence="3" key="1">
    <citation type="journal article" date="2014" name="PLoS ONE">
        <title>Transcriptome-Based Identification of ABC Transporters in the Western Tarnished Plant Bug Lygus hesperus.</title>
        <authorList>
            <person name="Hull J.J."/>
            <person name="Chaney K."/>
            <person name="Geib S.M."/>
            <person name="Fabrick J.A."/>
            <person name="Brent C.S."/>
            <person name="Walsh D."/>
            <person name="Lavine L.C."/>
        </authorList>
    </citation>
    <scope>NUCLEOTIDE SEQUENCE</scope>
</reference>
<dbReference type="InterPro" id="IPR018790">
    <property type="entry name" value="DUF2358"/>
</dbReference>
<dbReference type="PANTHER" id="PTHR31094">
    <property type="entry name" value="RIKEN CDNA 2310061I04 GENE"/>
    <property type="match status" value="1"/>
</dbReference>
<reference evidence="3" key="2">
    <citation type="submission" date="2014-07" db="EMBL/GenBank/DDBJ databases">
        <authorList>
            <person name="Hull J."/>
        </authorList>
    </citation>
    <scope>NUCLEOTIDE SEQUENCE</scope>
</reference>
<dbReference type="PANTHER" id="PTHR31094:SF2">
    <property type="entry name" value="RIKEN CDNA 2310061I04 GENE"/>
    <property type="match status" value="1"/>
</dbReference>
<dbReference type="EMBL" id="GBHO01024682">
    <property type="protein sequence ID" value="JAG18922.1"/>
    <property type="molecule type" value="Transcribed_RNA"/>
</dbReference>
<dbReference type="EMBL" id="GBHO01024678">
    <property type="protein sequence ID" value="JAG18926.1"/>
    <property type="molecule type" value="Transcribed_RNA"/>
</dbReference>
<dbReference type="Pfam" id="PF10184">
    <property type="entry name" value="DUF2358"/>
    <property type="match status" value="1"/>
</dbReference>
<evidence type="ECO:0000313" key="1">
    <source>
        <dbReference type="EMBL" id="JAG18922.1"/>
    </source>
</evidence>
<organism evidence="3">
    <name type="scientific">Lygus hesperus</name>
    <name type="common">Western plant bug</name>
    <dbReference type="NCBI Taxonomy" id="30085"/>
    <lineage>
        <taxon>Eukaryota</taxon>
        <taxon>Metazoa</taxon>
        <taxon>Ecdysozoa</taxon>
        <taxon>Arthropoda</taxon>
        <taxon>Hexapoda</taxon>
        <taxon>Insecta</taxon>
        <taxon>Pterygota</taxon>
        <taxon>Neoptera</taxon>
        <taxon>Paraneoptera</taxon>
        <taxon>Hemiptera</taxon>
        <taxon>Heteroptera</taxon>
        <taxon>Panheteroptera</taxon>
        <taxon>Cimicomorpha</taxon>
        <taxon>Miridae</taxon>
        <taxon>Mirini</taxon>
        <taxon>Lygus</taxon>
    </lineage>
</organism>
<gene>
    <name evidence="4" type="primary">CF136</name>
    <name evidence="1" type="ORF">CM83_92037</name>
    <name evidence="3" type="ORF">CM83_92044</name>
    <name evidence="2" type="ORF">CM83_92045</name>
    <name evidence="4" type="ORF">g.83995</name>
</gene>
<name>A0A0A9XDY3_LYGHE</name>
<dbReference type="EMBL" id="GDHC01006368">
    <property type="protein sequence ID" value="JAQ12261.1"/>
    <property type="molecule type" value="Transcribed_RNA"/>
</dbReference>
<protein>
    <submittedName>
        <fullName evidence="4">Uncharacterized protein C6orf136</fullName>
    </submittedName>
</protein>
<reference evidence="4" key="3">
    <citation type="journal article" date="2016" name="Gigascience">
        <title>De novo construction of an expanded transcriptome assembly for the western tarnished plant bug, Lygus hesperus.</title>
        <authorList>
            <person name="Tassone E.E."/>
            <person name="Geib S.M."/>
            <person name="Hall B."/>
            <person name="Fabrick J.A."/>
            <person name="Brent C.S."/>
            <person name="Hull J.J."/>
        </authorList>
    </citation>
    <scope>NUCLEOTIDE SEQUENCE</scope>
</reference>
<evidence type="ECO:0000313" key="3">
    <source>
        <dbReference type="EMBL" id="JAG18927.1"/>
    </source>
</evidence>
<dbReference type="AlphaFoldDB" id="A0A0A9XDY3"/>
<proteinExistence type="predicted"/>